<evidence type="ECO:0000313" key="2">
    <source>
        <dbReference type="Proteomes" id="UP001310022"/>
    </source>
</evidence>
<dbReference type="EMBL" id="BQKE01000002">
    <property type="protein sequence ID" value="GJM62845.1"/>
    <property type="molecule type" value="Genomic_DNA"/>
</dbReference>
<proteinExistence type="predicted"/>
<reference evidence="1 2" key="1">
    <citation type="submission" date="2021-12" db="EMBL/GenBank/DDBJ databases">
        <title>Genome sequencing of bacteria with rrn-lacking chromosome and rrn-plasmid.</title>
        <authorList>
            <person name="Anda M."/>
            <person name="Iwasaki W."/>
        </authorList>
    </citation>
    <scope>NUCLEOTIDE SEQUENCE [LARGE SCALE GENOMIC DNA]</scope>
    <source>
        <strain evidence="1 2">NBRC 15940</strain>
    </source>
</reference>
<gene>
    <name evidence="1" type="ORF">PEDI_33970</name>
</gene>
<comment type="caution">
    <text evidence="1">The sequence shown here is derived from an EMBL/GenBank/DDBJ whole genome shotgun (WGS) entry which is preliminary data.</text>
</comment>
<protein>
    <submittedName>
        <fullName evidence="1">Uncharacterized protein</fullName>
    </submittedName>
</protein>
<name>A0AAN5AKG7_9BACT</name>
<dbReference type="RefSeq" id="WP_338238078.1">
    <property type="nucleotide sequence ID" value="NZ_BQKE01000002.1"/>
</dbReference>
<keyword evidence="2" id="KW-1185">Reference proteome</keyword>
<organism evidence="1 2">
    <name type="scientific">Persicobacter diffluens</name>
    <dbReference type="NCBI Taxonomy" id="981"/>
    <lineage>
        <taxon>Bacteria</taxon>
        <taxon>Pseudomonadati</taxon>
        <taxon>Bacteroidota</taxon>
        <taxon>Cytophagia</taxon>
        <taxon>Cytophagales</taxon>
        <taxon>Persicobacteraceae</taxon>
        <taxon>Persicobacter</taxon>
    </lineage>
</organism>
<dbReference type="AlphaFoldDB" id="A0AAN5AKG7"/>
<sequence length="203" mass="23179">MKFLLYLHLFFFATTLHVSTKACSCENLTPALFKEMLKEADFGMVVRPIAILKFDESMQPVFQTKGKGSRVKVRVEKWVKGQQSIEELILLVGEMGCPESLEVDQQYFVFGDRITEIVAIRNLLENSNQSKYTQLPPPAPPKLKGNRLIFYHQPSPMDTALNHITPNQLTVLTDACRIFTMETLQAFLEPTEQKVQKQKPAMD</sequence>
<accession>A0AAN5AKG7</accession>
<evidence type="ECO:0000313" key="1">
    <source>
        <dbReference type="EMBL" id="GJM62845.1"/>
    </source>
</evidence>
<dbReference type="Proteomes" id="UP001310022">
    <property type="component" value="Unassembled WGS sequence"/>
</dbReference>